<evidence type="ECO:0000256" key="4">
    <source>
        <dbReference type="SAM" id="MobiDB-lite"/>
    </source>
</evidence>
<dbReference type="Pfam" id="PF07703">
    <property type="entry name" value="A2M_BRD"/>
    <property type="match status" value="1"/>
</dbReference>
<proteinExistence type="inferred from homology"/>
<keyword evidence="8" id="KW-1185">Reference proteome</keyword>
<evidence type="ECO:0000256" key="3">
    <source>
        <dbReference type="PROSITE-ProRule" id="PRU00339"/>
    </source>
</evidence>
<feature type="repeat" description="TPR" evidence="3">
    <location>
        <begin position="380"/>
        <end position="413"/>
    </location>
</feature>
<reference evidence="7 8" key="1">
    <citation type="submission" date="2019-02" db="EMBL/GenBank/DDBJ databases">
        <title>Planctomycetal bacteria perform biofilm scaping via a novel small molecule.</title>
        <authorList>
            <person name="Jeske O."/>
            <person name="Boedeker C."/>
            <person name="Wiegand S."/>
            <person name="Breitling P."/>
            <person name="Kallscheuer N."/>
            <person name="Jogler M."/>
            <person name="Rohde M."/>
            <person name="Petersen J."/>
            <person name="Medema M.H."/>
            <person name="Surup F."/>
            <person name="Jogler C."/>
        </authorList>
    </citation>
    <scope>NUCLEOTIDE SEQUENCE [LARGE SCALE GENOMIC DNA]</scope>
    <source>
        <strain evidence="7 8">Mal15</strain>
    </source>
</reference>
<dbReference type="InterPro" id="IPR051802">
    <property type="entry name" value="YfhM-like"/>
</dbReference>
<dbReference type="PROSITE" id="PS50005">
    <property type="entry name" value="TPR"/>
    <property type="match status" value="1"/>
</dbReference>
<dbReference type="InterPro" id="IPR011990">
    <property type="entry name" value="TPR-like_helical_dom_sf"/>
</dbReference>
<dbReference type="PANTHER" id="PTHR40094">
    <property type="entry name" value="ALPHA-2-MACROGLOBULIN HOMOLOG"/>
    <property type="match status" value="1"/>
</dbReference>
<accession>A0A5B9MDD4</accession>
<evidence type="ECO:0000259" key="5">
    <source>
        <dbReference type="SMART" id="SM01359"/>
    </source>
</evidence>
<dbReference type="Proteomes" id="UP000321353">
    <property type="component" value="Chromosome"/>
</dbReference>
<evidence type="ECO:0000256" key="1">
    <source>
        <dbReference type="ARBA" id="ARBA00010556"/>
    </source>
</evidence>
<dbReference type="GO" id="GO:0004866">
    <property type="term" value="F:endopeptidase inhibitor activity"/>
    <property type="evidence" value="ECO:0007669"/>
    <property type="project" value="InterPro"/>
</dbReference>
<dbReference type="Gene3D" id="2.60.40.1930">
    <property type="match status" value="1"/>
</dbReference>
<dbReference type="Pfam" id="PF00207">
    <property type="entry name" value="A2M"/>
    <property type="match status" value="1"/>
</dbReference>
<dbReference type="PANTHER" id="PTHR40094:SF1">
    <property type="entry name" value="UBIQUITIN DOMAIN-CONTAINING PROTEIN"/>
    <property type="match status" value="1"/>
</dbReference>
<dbReference type="Gene3D" id="1.50.10.20">
    <property type="match status" value="1"/>
</dbReference>
<dbReference type="InterPro" id="IPR039565">
    <property type="entry name" value="BamD-like"/>
</dbReference>
<evidence type="ECO:0000256" key="2">
    <source>
        <dbReference type="ARBA" id="ARBA00022729"/>
    </source>
</evidence>
<dbReference type="Pfam" id="PF13181">
    <property type="entry name" value="TPR_8"/>
    <property type="match status" value="1"/>
</dbReference>
<organism evidence="7 8">
    <name type="scientific">Stieleria maiorica</name>
    <dbReference type="NCBI Taxonomy" id="2795974"/>
    <lineage>
        <taxon>Bacteria</taxon>
        <taxon>Pseudomonadati</taxon>
        <taxon>Planctomycetota</taxon>
        <taxon>Planctomycetia</taxon>
        <taxon>Pirellulales</taxon>
        <taxon>Pirellulaceae</taxon>
        <taxon>Stieleria</taxon>
    </lineage>
</organism>
<keyword evidence="3" id="KW-0802">TPR repeat</keyword>
<dbReference type="Pfam" id="PF13432">
    <property type="entry name" value="TPR_16"/>
    <property type="match status" value="1"/>
</dbReference>
<dbReference type="SMART" id="SM01359">
    <property type="entry name" value="A2M_N_2"/>
    <property type="match status" value="1"/>
</dbReference>
<keyword evidence="2" id="KW-0732">Signal</keyword>
<evidence type="ECO:0000259" key="6">
    <source>
        <dbReference type="SMART" id="SM01360"/>
    </source>
</evidence>
<comment type="similarity">
    <text evidence="1">Belongs to the protease inhibitor I39 (alpha-2-macroglobulin) family. Bacterial alpha-2-macroglobulin subfamily.</text>
</comment>
<feature type="domain" description="Alpha-2-macroglobulin bait region" evidence="5">
    <location>
        <begin position="1100"/>
        <end position="1236"/>
    </location>
</feature>
<dbReference type="Gene3D" id="1.25.40.10">
    <property type="entry name" value="Tetratricopeptide repeat domain"/>
    <property type="match status" value="5"/>
</dbReference>
<dbReference type="KEGG" id="smam:Mal15_16650"/>
<feature type="compositionally biased region" description="Low complexity" evidence="4">
    <location>
        <begin position="2717"/>
        <end position="2732"/>
    </location>
</feature>
<dbReference type="SMART" id="SM01360">
    <property type="entry name" value="A2M"/>
    <property type="match status" value="1"/>
</dbReference>
<feature type="domain" description="Alpha-2-macroglobulin" evidence="6">
    <location>
        <begin position="1484"/>
        <end position="1574"/>
    </location>
</feature>
<dbReference type="InterPro" id="IPR008930">
    <property type="entry name" value="Terpenoid_cyclase/PrenylTrfase"/>
</dbReference>
<evidence type="ECO:0000313" key="7">
    <source>
        <dbReference type="EMBL" id="QEF97624.1"/>
    </source>
</evidence>
<dbReference type="InterPro" id="IPR019734">
    <property type="entry name" value="TPR_rpt"/>
</dbReference>
<dbReference type="EMBL" id="CP036264">
    <property type="protein sequence ID" value="QEF97624.1"/>
    <property type="molecule type" value="Genomic_DNA"/>
</dbReference>
<dbReference type="SUPFAM" id="SSF48452">
    <property type="entry name" value="TPR-like"/>
    <property type="match status" value="3"/>
</dbReference>
<dbReference type="InterPro" id="IPR002890">
    <property type="entry name" value="MG2"/>
</dbReference>
<dbReference type="Pfam" id="PF13525">
    <property type="entry name" value="YfiO"/>
    <property type="match status" value="1"/>
</dbReference>
<protein>
    <submittedName>
        <fullName evidence="7">Outer membrane protein assembly factor BamD</fullName>
    </submittedName>
</protein>
<feature type="region of interest" description="Disordered" evidence="4">
    <location>
        <begin position="2702"/>
        <end position="2732"/>
    </location>
</feature>
<gene>
    <name evidence="7" type="primary">bamD_1</name>
    <name evidence="7" type="ORF">Mal15_16650</name>
</gene>
<name>A0A5B9MDD4_9BACT</name>
<dbReference type="InterPro" id="IPR011625">
    <property type="entry name" value="A2M_N_BRD"/>
</dbReference>
<dbReference type="SUPFAM" id="SSF48239">
    <property type="entry name" value="Terpenoid cyclases/Protein prenyltransferases"/>
    <property type="match status" value="1"/>
</dbReference>
<dbReference type="SMART" id="SM00028">
    <property type="entry name" value="TPR"/>
    <property type="match status" value="7"/>
</dbReference>
<dbReference type="Pfam" id="PF01835">
    <property type="entry name" value="MG2"/>
    <property type="match status" value="1"/>
</dbReference>
<dbReference type="Pfam" id="PF13174">
    <property type="entry name" value="TPR_6"/>
    <property type="match status" value="3"/>
</dbReference>
<evidence type="ECO:0000313" key="8">
    <source>
        <dbReference type="Proteomes" id="UP000321353"/>
    </source>
</evidence>
<dbReference type="InterPro" id="IPR001599">
    <property type="entry name" value="Macroglobln_a2"/>
</dbReference>
<sequence length="2775" mass="308015">MARFGANGWCGMFLASVFWSFFGAVGFTAEPERPGESAGRPAVTGVVNIPVVVHDAMQDRRYQDAIKAIESELQTDDTADSDYLLYLKALALSHLDRRDDAVAAYLELEQKYPGSDWISRSRFGRAAVAVADRQYNVAGEIYRAEAERLLSRGRKNELAKIYLEFADRFFEGVPSNDPAKVKQPDFSQALEYYREAKKLGPTIRRQQQIEFRVARCIEELNQLDEAIQAYQQFLNDHGDEKPKSGTSASIELRSDAMYRLGLCQLKNNQHSAARRTWQDFLSKNERRGDTNTVLADRLADAKYRLAHTYGIPAPASDGDLELGVTQAEQFLAAYPDHKLAPKAQLEIAQGFESRRRNLQAVDRLESLIANPKYRGSDQLAVARRMLGQSYLAQNEFDKAIEAWKEFLEQHPTDSQWPEVQQNIIKAEFAAADHARKEKNYSVARSLWQTFLNKYPLDPRAPDILLQFGEMNYRDALARHQQRIDVAIQQGRSETEIRLDQTCRERFEDAIADWQRLVEKYPGTDQASLASLRIGITLEDQLGRRKEALESYRKVQGASESVAKRRITRLTSPELQVMTQRKFRSDEKAQILLTTRNLENVSVAAYTIDMTDYFRKMHLATGVEKLDIALIDPDEQFQHTVVDYEPFKRIEQEVTIPIDGPGVTAVTVSSDKMEATTMVVVSDLDILVKSSRNELFLFAQNMRTGKPAQGVSILVSDGSSVFEERLTDNEGIVRSQSRRLRDIKDLRVFAVGEGHVASTVTNLNGLDFAVGLVPTGHLFTDRPVYRPGELVHLKGIVRWVDQDRFAFRPGEVFVLDVYDARGRMLKTEKLTLNAVGALSTNMMLPPNAVAGNYRVHLHRRATPQQSELSFESQFLVKQFKLEPVQLTIDTDEDVYFRGDEIKATVSLAYHYGAPLPNVEIQYSIGTDGDVQSATTNADGTVELRFPTRRFSESQAVGIRVDCPQRNVSGSRTVFLATRGFNVNVSTARSVFLAGETFDVNVDVIDPAGTPVGTPVKLEVFEVTQANDHAHARRSRSGNWGERLTETFDVTTDPATGKVTQTIQIDRGGSYIVRATAEDRFGNSISGQTRLHLSGDDDTTRLRVLANQHHYRVGDTATVRLHWREAPTLALITFDGASVLGHRLVDLKQGENSIEVPIDADLAPNFFLSASVMQPGKLHHALSGFVVNKGLQLKLTPSVTSLAPTERVKLGIEVTDSGGRPVAAELTLSMVRSSLLERFGPDARGPAPGGIVQAFTSGLRQRRMRQTSSCQFSYATQTRSINQALLVESERRSRRSAEADAVADLFANDAADFEYARIAGDLIVEDEPNSGARSGAFGYAGVARFGQTFGTNFDVDGNGTIDQLRDLQARGQQALDPGATRGFDSSLQHMFFHKARNGRDGRSAAQYAQTMHRVPPPAPWSENLAKSIKASGRIDSQSLQRRDITINGLTADGRWLVVNGMSDDEVVQLASTDGVQMFAEALSGETGFWDPVVATDAEGKAEIEITMPADSTAWTLRADAISIDALAGSDAVDLVTRKDLFGQLRAPLALTVGDKADITAEVHNSLDGPRTVNVTLKSTMGDQSLEQRQRIEVKDAGIETLTFPVEVVQADRVQFELIVQSDGVDPDRYVSVAEVLPYGYPVYQTASGTASQNTLAIVQLDPDQKSRGQSLELMIGGQIHQTLLDSLLRAESFVPLRCFPTSLLDRSAADCMGGIAVLKSIRRSAQRDTPQAVRVSQQIAAAVSTLVASQRDDGSWSLGGDVTGPPDPISTARSMWALAEARRAGFAVPERQFESGVAFLKKAFADDPDLNRQAVLLAAIAECGSGDFALANRLYRERNRLDAYGLVQLMLALTSLHHNEMAAELIPVIKSETSELRSTVGSTSVEVTALQLIALQRMQLRGDLRAKLAERLLAARVGSRWPVESDNGPAIAALSAHFGEMPPTQEKITVKIYVNGDELETLTLEPGAESRRINVPQALLTEDQQRIEFELQGRGEFSYSAVLTGFSDADSIASTTKDWSVQRRYEPDQMRIDGRLVPRGHRVVDGGYPWKPNKLTELAAGDRTLVTLTPRTRYQNSRPLRNYLMLIEPIPAGCAILEDTISGVYDRYEITPGAITFYIGDSKTPGDIRYALAGYLPGSYRMAPAVLASYYKPSEIAVSDPGSMRVLPVGTESSDPYTLTPDELFELGKAYYAKGDYQKAFDFLHQLHADWQLHPEPFKETVLLLFRAATHLDRHADIVPFFEIIKERFPDVELSFQEILNVALSYREIAEYERSYLVYRAIVQASFEKENQVAGFLNARGEFVRSVQTMESLLRDYPAESYVATASYALSQEVYRRAESVAEDEKLVDAGITRVDLIDNSIRMLDDFLTNWPEDPSGDQASFALATALIDLEQYNLAIKRGRQYADRYPSSRLLDSFWYMIGFCYFELQDHQRALEMCRKVAETTFTDPDSGVTRHADNKWEAVYIMGQIHHSLGQAAKAIDEYAKVSERFKDAAEAIEFFSRKSVSLPDVTTLVPKDKCELLLKHRNVTDVLVKVYRIDLMKFGLTQRNLDRITAINLAGIKPYHQETIPLGDGKDFRDRETKLSLPLDEQGAYLVVARSENLYSSGLMVVSPLALTVDEDPVSGRVRVNVKDRTKDAFLGDVHVKVIGSANDEFVSGQTDLRGLFVADAIRGKSTVIAVSEDNQYAFHRGSVVLQNVRGQIPSSSPNQAEDPFGMPAPGQADGDAAAAGAPGKAGKPLLDNLFNQNGLFQQEQRLNIEGLMNNRREGIQTKEAY</sequence>